<dbReference type="STRING" id="1859473.BG261_07490"/>
<dbReference type="Pfam" id="PF04991">
    <property type="entry name" value="LicD"/>
    <property type="match status" value="1"/>
</dbReference>
<keyword evidence="3" id="KW-1185">Reference proteome</keyword>
<dbReference type="RefSeq" id="WP_070793111.1">
    <property type="nucleotide sequence ID" value="NZ_MKIR01000024.1"/>
</dbReference>
<gene>
    <name evidence="2" type="ORF">BG261_07490</name>
</gene>
<dbReference type="InterPro" id="IPR052942">
    <property type="entry name" value="LPS_cholinephosphotransferase"/>
</dbReference>
<dbReference type="PANTHER" id="PTHR43404:SF2">
    <property type="entry name" value="LIPOPOLYSACCHARIDE CHOLINEPHOSPHOTRANSFERASE LICD"/>
    <property type="match status" value="1"/>
</dbReference>
<keyword evidence="2" id="KW-0808">Transferase</keyword>
<evidence type="ECO:0000313" key="3">
    <source>
        <dbReference type="Proteomes" id="UP000178622"/>
    </source>
</evidence>
<reference evidence="3" key="1">
    <citation type="submission" date="2016-09" db="EMBL/GenBank/DDBJ databases">
        <title>Draft genome sequence of a novel species of the family Streptococcaceae isolated from flowers.</title>
        <authorList>
            <person name="Chuah L.-O."/>
            <person name="Yap K.-P."/>
            <person name="Thong K.L."/>
            <person name="Liong M.T."/>
            <person name="Ahmad R."/>
            <person name="Rusul G."/>
        </authorList>
    </citation>
    <scope>NUCLEOTIDE SEQUENCE [LARGE SCALE GENOMIC DNA]</scope>
    <source>
        <strain evidence="3">DF1</strain>
    </source>
</reference>
<evidence type="ECO:0000259" key="1">
    <source>
        <dbReference type="Pfam" id="PF04991"/>
    </source>
</evidence>
<dbReference type="EMBL" id="MKIR01000024">
    <property type="protein sequence ID" value="OFI48727.1"/>
    <property type="molecule type" value="Genomic_DNA"/>
</dbReference>
<dbReference type="GO" id="GO:0009100">
    <property type="term" value="P:glycoprotein metabolic process"/>
    <property type="evidence" value="ECO:0007669"/>
    <property type="project" value="UniProtKB-ARBA"/>
</dbReference>
<name>A0A1E8GKK7_9LACT</name>
<comment type="caution">
    <text evidence="2">The sequence shown here is derived from an EMBL/GenBank/DDBJ whole genome shotgun (WGS) entry which is preliminary data.</text>
</comment>
<evidence type="ECO:0000313" key="2">
    <source>
        <dbReference type="EMBL" id="OFI48727.1"/>
    </source>
</evidence>
<dbReference type="AlphaFoldDB" id="A0A1E8GKK7"/>
<dbReference type="InterPro" id="IPR007074">
    <property type="entry name" value="LicD/FKTN/FKRP_NTP_transf"/>
</dbReference>
<organism evidence="2 3">
    <name type="scientific">Floricoccus tropicus</name>
    <dbReference type="NCBI Taxonomy" id="1859473"/>
    <lineage>
        <taxon>Bacteria</taxon>
        <taxon>Bacillati</taxon>
        <taxon>Bacillota</taxon>
        <taxon>Bacilli</taxon>
        <taxon>Lactobacillales</taxon>
        <taxon>Streptococcaceae</taxon>
        <taxon>Floricoccus</taxon>
    </lineage>
</organism>
<feature type="domain" description="LicD/FKTN/FKRP nucleotidyltransferase" evidence="1">
    <location>
        <begin position="24"/>
        <end position="249"/>
    </location>
</feature>
<dbReference type="GO" id="GO:0016740">
    <property type="term" value="F:transferase activity"/>
    <property type="evidence" value="ECO:0007669"/>
    <property type="project" value="UniProtKB-KW"/>
</dbReference>
<dbReference type="Proteomes" id="UP000178622">
    <property type="component" value="Unassembled WGS sequence"/>
</dbReference>
<dbReference type="OrthoDB" id="9786100at2"/>
<proteinExistence type="predicted"/>
<accession>A0A1E8GKK7</accession>
<dbReference type="PANTHER" id="PTHR43404">
    <property type="entry name" value="LIPOPOLYSACCHARIDE CHOLINEPHOSPHOTRANSFERASE LICD"/>
    <property type="match status" value="1"/>
</dbReference>
<protein>
    <submittedName>
        <fullName evidence="2">Lipopolysaccharide cholinephosphotransferase LicD1</fullName>
    </submittedName>
</protein>
<sequence length="273" mass="32818">MKKMTIEEIRKIQLDMLSYIDSIARENNIEYSLGGGSLLGSIRHKGFIPWDDDIDIMLYRSDYNKLIEELKKSQDDRYSLLHYSTEKNLLSFAKLYDNSTQFISKTDKMHPWTGLFIDIFPMDRLPENEHERLSFMKSVQNNAENLLSTSFPAYASGSKAIYAFARLFLRFPRFVVYHGKWTERAEILDQLMQKYDNQDVPYIGFTDSRYRAKEFFPKEIFEEYEDIMFEDVKARKIQDHDRYLKQLYGDSYMELPPENKRENHSYYTWYWKD</sequence>